<dbReference type="EMBL" id="CAEY01001955">
    <property type="status" value="NOT_ANNOTATED_CDS"/>
    <property type="molecule type" value="Genomic_DNA"/>
</dbReference>
<sequence length="295" mass="32641">MVEAKSISSITLIKKNIVDFNDAIGSYIGTLDEHSHKLEKIDSDGDTRLLRRETFKCYSTMKKLDNLLKDLQNFEKTVPWEDLPEAAHLHNEIQMLKIRVNHSKDSFSNLVDHKVIINSSSSQTHAEDYSKTSDANNEPQHEQLLLQHELTEDINKQKSICESYLQLQRDIRDLDNTMKTFANIVASQEETIDNIESNIETALVSVHNGARELSKAAKLKRAFVPVTGAVVAGCVGGPVGALMGLKVGIVTAIGSAIIGYGGGKLIQKVSTKHISEADKHLSESEPIVNNVKKED</sequence>
<evidence type="ECO:0000256" key="1">
    <source>
        <dbReference type="ARBA" id="ARBA00009063"/>
    </source>
</evidence>
<dbReference type="SUPFAM" id="SSF47661">
    <property type="entry name" value="t-snare proteins"/>
    <property type="match status" value="1"/>
</dbReference>
<comment type="similarity">
    <text evidence="1">Belongs to the syntaxin family.</text>
</comment>
<dbReference type="GO" id="GO:0000149">
    <property type="term" value="F:SNARE binding"/>
    <property type="evidence" value="ECO:0007669"/>
    <property type="project" value="TreeGrafter"/>
</dbReference>
<reference evidence="3" key="2">
    <citation type="submission" date="2015-06" db="UniProtKB">
        <authorList>
            <consortium name="EnsemblMetazoa"/>
        </authorList>
    </citation>
    <scope>IDENTIFICATION</scope>
</reference>
<dbReference type="InterPro" id="IPR010989">
    <property type="entry name" value="SNARE"/>
</dbReference>
<dbReference type="GO" id="GO:0005484">
    <property type="term" value="F:SNAP receptor activity"/>
    <property type="evidence" value="ECO:0007669"/>
    <property type="project" value="TreeGrafter"/>
</dbReference>
<dbReference type="GO" id="GO:0006887">
    <property type="term" value="P:exocytosis"/>
    <property type="evidence" value="ECO:0007669"/>
    <property type="project" value="TreeGrafter"/>
</dbReference>
<feature type="domain" description="T-SNARE coiled-coil homology" evidence="2">
    <location>
        <begin position="162"/>
        <end position="216"/>
    </location>
</feature>
<dbReference type="Proteomes" id="UP000015104">
    <property type="component" value="Unassembled WGS sequence"/>
</dbReference>
<evidence type="ECO:0000313" key="4">
    <source>
        <dbReference type="Proteomes" id="UP000015104"/>
    </source>
</evidence>
<dbReference type="GO" id="GO:0031201">
    <property type="term" value="C:SNARE complex"/>
    <property type="evidence" value="ECO:0007669"/>
    <property type="project" value="TreeGrafter"/>
</dbReference>
<dbReference type="eggNOG" id="KOG0811">
    <property type="taxonomic scope" value="Eukaryota"/>
</dbReference>
<dbReference type="GO" id="GO:0005886">
    <property type="term" value="C:plasma membrane"/>
    <property type="evidence" value="ECO:0007669"/>
    <property type="project" value="TreeGrafter"/>
</dbReference>
<dbReference type="GO" id="GO:0006886">
    <property type="term" value="P:intracellular protein transport"/>
    <property type="evidence" value="ECO:0007669"/>
    <property type="project" value="TreeGrafter"/>
</dbReference>
<protein>
    <recommendedName>
        <fullName evidence="2">t-SNARE coiled-coil homology domain-containing protein</fullName>
    </recommendedName>
</protein>
<dbReference type="GO" id="GO:0012505">
    <property type="term" value="C:endomembrane system"/>
    <property type="evidence" value="ECO:0007669"/>
    <property type="project" value="TreeGrafter"/>
</dbReference>
<dbReference type="STRING" id="32264.T1KBU1"/>
<keyword evidence="4" id="KW-1185">Reference proteome</keyword>
<dbReference type="PANTHER" id="PTHR19957:SF139">
    <property type="entry name" value="SYNTAXIN-17"/>
    <property type="match status" value="1"/>
</dbReference>
<gene>
    <name evidence="3" type="primary">107362599</name>
</gene>
<dbReference type="EnsemblMetazoa" id="tetur08g05280.1">
    <property type="protein sequence ID" value="tetur08g05280.1"/>
    <property type="gene ID" value="tetur08g05280"/>
</dbReference>
<accession>T1KBU1</accession>
<name>T1KBU1_TETUR</name>
<evidence type="ECO:0000313" key="3">
    <source>
        <dbReference type="EnsemblMetazoa" id="tetur08g05280.1"/>
    </source>
</evidence>
<evidence type="ECO:0000259" key="2">
    <source>
        <dbReference type="PROSITE" id="PS50192"/>
    </source>
</evidence>
<dbReference type="InterPro" id="IPR000727">
    <property type="entry name" value="T_SNARE_dom"/>
</dbReference>
<dbReference type="GO" id="GO:0000421">
    <property type="term" value="C:autophagosome membrane"/>
    <property type="evidence" value="ECO:0007669"/>
    <property type="project" value="TreeGrafter"/>
</dbReference>
<dbReference type="HOGENOM" id="CLU_058244_0_0_1"/>
<dbReference type="GO" id="GO:0006906">
    <property type="term" value="P:vesicle fusion"/>
    <property type="evidence" value="ECO:0007669"/>
    <property type="project" value="TreeGrafter"/>
</dbReference>
<reference evidence="4" key="1">
    <citation type="submission" date="2011-08" db="EMBL/GenBank/DDBJ databases">
        <authorList>
            <person name="Rombauts S."/>
        </authorList>
    </citation>
    <scope>NUCLEOTIDE SEQUENCE</scope>
    <source>
        <strain evidence="4">London</strain>
    </source>
</reference>
<dbReference type="PROSITE" id="PS50192">
    <property type="entry name" value="T_SNARE"/>
    <property type="match status" value="1"/>
</dbReference>
<dbReference type="AlphaFoldDB" id="T1KBU1"/>
<proteinExistence type="inferred from homology"/>
<dbReference type="PANTHER" id="PTHR19957">
    <property type="entry name" value="SYNTAXIN"/>
    <property type="match status" value="1"/>
</dbReference>
<dbReference type="GO" id="GO:0048278">
    <property type="term" value="P:vesicle docking"/>
    <property type="evidence" value="ECO:0007669"/>
    <property type="project" value="TreeGrafter"/>
</dbReference>
<dbReference type="SMART" id="SM00397">
    <property type="entry name" value="t_SNARE"/>
    <property type="match status" value="1"/>
</dbReference>
<dbReference type="Gene3D" id="1.20.5.110">
    <property type="match status" value="1"/>
</dbReference>
<dbReference type="OrthoDB" id="75754at2759"/>
<organism evidence="3 4">
    <name type="scientific">Tetranychus urticae</name>
    <name type="common">Two-spotted spider mite</name>
    <dbReference type="NCBI Taxonomy" id="32264"/>
    <lineage>
        <taxon>Eukaryota</taxon>
        <taxon>Metazoa</taxon>
        <taxon>Ecdysozoa</taxon>
        <taxon>Arthropoda</taxon>
        <taxon>Chelicerata</taxon>
        <taxon>Arachnida</taxon>
        <taxon>Acari</taxon>
        <taxon>Acariformes</taxon>
        <taxon>Trombidiformes</taxon>
        <taxon>Prostigmata</taxon>
        <taxon>Eleutherengona</taxon>
        <taxon>Raphignathae</taxon>
        <taxon>Tetranychoidea</taxon>
        <taxon>Tetranychidae</taxon>
        <taxon>Tetranychus</taxon>
    </lineage>
</organism>
<dbReference type="InterPro" id="IPR045242">
    <property type="entry name" value="Syntaxin"/>
</dbReference>
<dbReference type="OMA" id="HETCANT"/>
<dbReference type="KEGG" id="tut:107362599"/>